<evidence type="ECO:0000313" key="2">
    <source>
        <dbReference type="EMBL" id="ODV86150.1"/>
    </source>
</evidence>
<keyword evidence="1" id="KW-0472">Membrane</keyword>
<evidence type="ECO:0000256" key="1">
    <source>
        <dbReference type="SAM" id="Phobius"/>
    </source>
</evidence>
<dbReference type="InterPro" id="IPR025187">
    <property type="entry name" value="DUF4112"/>
</dbReference>
<keyword evidence="1" id="KW-0812">Transmembrane</keyword>
<keyword evidence="3" id="KW-1185">Reference proteome</keyword>
<dbReference type="AlphaFoldDB" id="A0A1E4T315"/>
<dbReference type="Pfam" id="PF13430">
    <property type="entry name" value="DUF4112"/>
    <property type="match status" value="1"/>
</dbReference>
<feature type="transmembrane region" description="Helical" evidence="1">
    <location>
        <begin position="92"/>
        <end position="113"/>
    </location>
</feature>
<protein>
    <submittedName>
        <fullName evidence="2">Uncharacterized protein</fullName>
    </submittedName>
</protein>
<name>A0A1E4T315_9ASCO</name>
<dbReference type="EMBL" id="KV453850">
    <property type="protein sequence ID" value="ODV86150.1"/>
    <property type="molecule type" value="Genomic_DNA"/>
</dbReference>
<dbReference type="Proteomes" id="UP000094801">
    <property type="component" value="Unassembled WGS sequence"/>
</dbReference>
<organism evidence="2 3">
    <name type="scientific">[Candida] arabinofermentans NRRL YB-2248</name>
    <dbReference type="NCBI Taxonomy" id="983967"/>
    <lineage>
        <taxon>Eukaryota</taxon>
        <taxon>Fungi</taxon>
        <taxon>Dikarya</taxon>
        <taxon>Ascomycota</taxon>
        <taxon>Saccharomycotina</taxon>
        <taxon>Pichiomycetes</taxon>
        <taxon>Pichiales</taxon>
        <taxon>Pichiaceae</taxon>
        <taxon>Ogataea</taxon>
        <taxon>Ogataea/Candida clade</taxon>
    </lineage>
</organism>
<proteinExistence type="predicted"/>
<accession>A0A1E4T315</accession>
<keyword evidence="1" id="KW-1133">Transmembrane helix</keyword>
<dbReference type="OrthoDB" id="2103474at2759"/>
<dbReference type="PANTHER" id="PTHR35519">
    <property type="entry name" value="MEMBRANE PROTEINS"/>
    <property type="match status" value="1"/>
</dbReference>
<evidence type="ECO:0000313" key="3">
    <source>
        <dbReference type="Proteomes" id="UP000094801"/>
    </source>
</evidence>
<reference evidence="3" key="1">
    <citation type="submission" date="2016-04" db="EMBL/GenBank/DDBJ databases">
        <title>Comparative genomics of biotechnologically important yeasts.</title>
        <authorList>
            <consortium name="DOE Joint Genome Institute"/>
            <person name="Riley R."/>
            <person name="Haridas S."/>
            <person name="Wolfe K.H."/>
            <person name="Lopes M.R."/>
            <person name="Hittinger C.T."/>
            <person name="Goker M."/>
            <person name="Salamov A."/>
            <person name="Wisecaver J."/>
            <person name="Long T.M."/>
            <person name="Aerts A.L."/>
            <person name="Barry K."/>
            <person name="Choi C."/>
            <person name="Clum A."/>
            <person name="Coughlan A.Y."/>
            <person name="Deshpande S."/>
            <person name="Douglass A.P."/>
            <person name="Hanson S.J."/>
            <person name="Klenk H.-P."/>
            <person name="Labutti K."/>
            <person name="Lapidus A."/>
            <person name="Lindquist E."/>
            <person name="Lipzen A."/>
            <person name="Meier-Kolthoff J.P."/>
            <person name="Ohm R.A."/>
            <person name="Otillar R.P."/>
            <person name="Pangilinan J."/>
            <person name="Peng Y."/>
            <person name="Rokas A."/>
            <person name="Rosa C.A."/>
            <person name="Scheuner C."/>
            <person name="Sibirny A.A."/>
            <person name="Slot J.C."/>
            <person name="Stielow J.B."/>
            <person name="Sun H."/>
            <person name="Kurtzman C.P."/>
            <person name="Blackwell M."/>
            <person name="Grigoriev I.V."/>
            <person name="Jeffries T.W."/>
        </authorList>
    </citation>
    <scope>NUCLEOTIDE SEQUENCE [LARGE SCALE GENOMIC DNA]</scope>
    <source>
        <strain evidence="3">NRRL YB-2248</strain>
    </source>
</reference>
<feature type="transmembrane region" description="Helical" evidence="1">
    <location>
        <begin position="139"/>
        <end position="158"/>
    </location>
</feature>
<gene>
    <name evidence="2" type="ORF">CANARDRAFT_196941</name>
</gene>
<sequence>MSGIESTLQTIDDNLQQLPFYDTILEKWNEYAGDRFKTKDPYTYIDPATNKKHKLKLPDNATKVEKKIWKQLQRKAWINDKCFMGCYPIDCGIGLSPILLLLPVIGPIMMWGIQTRLITIASQNYNIDSKTYMKLQSNIMIELIISIPPLIGSFLSWLNGCSTRNIAIIHTKVVKLMLERAERDKLGVRPALPQRQFV</sequence>
<dbReference type="PANTHER" id="PTHR35519:SF1">
    <property type="entry name" value="YALI0C06193P"/>
    <property type="match status" value="1"/>
</dbReference>